<sequence length="75" mass="8312">IEVAIKTLTGTTYDISINPCATVRALKEPFQKHEGTSPNQQRLIFAGKELKDEKTLPECGIEDGGVLHFVLRMRG</sequence>
<dbReference type="InterPro" id="IPR050158">
    <property type="entry name" value="Ubiquitin_ubiquitin-like"/>
</dbReference>
<reference evidence="2 3" key="1">
    <citation type="journal article" date="2018" name="Elife">
        <title>Functional genomics of lipid metabolism in the oleaginous yeast Rhodosporidium toruloides.</title>
        <authorList>
            <person name="Coradetti S.T."/>
            <person name="Pinel D."/>
            <person name="Geiselman G."/>
            <person name="Ito M."/>
            <person name="Mondo S."/>
            <person name="Reilly M.C."/>
            <person name="Cheng Y.F."/>
            <person name="Bauer S."/>
            <person name="Grigoriev I."/>
            <person name="Gladden J.M."/>
            <person name="Simmons B.A."/>
            <person name="Brem R."/>
            <person name="Arkin A.P."/>
            <person name="Skerker J.M."/>
        </authorList>
    </citation>
    <scope>NUCLEOTIDE SEQUENCE [LARGE SCALE GENOMIC DNA]</scope>
    <source>
        <strain evidence="2 3">NBRC 0880</strain>
    </source>
</reference>
<feature type="non-terminal residue" evidence="2">
    <location>
        <position position="75"/>
    </location>
</feature>
<evidence type="ECO:0000313" key="3">
    <source>
        <dbReference type="Proteomes" id="UP000239560"/>
    </source>
</evidence>
<dbReference type="Proteomes" id="UP000239560">
    <property type="component" value="Unassembled WGS sequence"/>
</dbReference>
<comment type="caution">
    <text evidence="2">The sequence shown here is derived from an EMBL/GenBank/DDBJ whole genome shotgun (WGS) entry which is preliminary data.</text>
</comment>
<dbReference type="SUPFAM" id="SSF54236">
    <property type="entry name" value="Ubiquitin-like"/>
    <property type="match status" value="1"/>
</dbReference>
<proteinExistence type="predicted"/>
<protein>
    <submittedName>
        <fullName evidence="2">Ubiquitin</fullName>
    </submittedName>
</protein>
<evidence type="ECO:0000259" key="1">
    <source>
        <dbReference type="PROSITE" id="PS50053"/>
    </source>
</evidence>
<feature type="domain" description="Ubiquitin-like" evidence="1">
    <location>
        <begin position="1"/>
        <end position="75"/>
    </location>
</feature>
<gene>
    <name evidence="2" type="ORF">AAT19DRAFT_13575</name>
</gene>
<accession>A0A2T0ABY1</accession>
<dbReference type="PANTHER" id="PTHR10666">
    <property type="entry name" value="UBIQUITIN"/>
    <property type="match status" value="1"/>
</dbReference>
<dbReference type="OrthoDB" id="419317at2759"/>
<feature type="non-terminal residue" evidence="2">
    <location>
        <position position="1"/>
    </location>
</feature>
<name>A0A2T0ABY1_RHOTO</name>
<evidence type="ECO:0000313" key="2">
    <source>
        <dbReference type="EMBL" id="PRQ75518.1"/>
    </source>
</evidence>
<dbReference type="SMART" id="SM00213">
    <property type="entry name" value="UBQ"/>
    <property type="match status" value="1"/>
</dbReference>
<dbReference type="InterPro" id="IPR019956">
    <property type="entry name" value="Ubiquitin_dom"/>
</dbReference>
<dbReference type="InterPro" id="IPR000626">
    <property type="entry name" value="Ubiquitin-like_dom"/>
</dbReference>
<dbReference type="PROSITE" id="PS50053">
    <property type="entry name" value="UBIQUITIN_2"/>
    <property type="match status" value="1"/>
</dbReference>
<organism evidence="2 3">
    <name type="scientific">Rhodotorula toruloides</name>
    <name type="common">Yeast</name>
    <name type="synonym">Rhodosporidium toruloides</name>
    <dbReference type="NCBI Taxonomy" id="5286"/>
    <lineage>
        <taxon>Eukaryota</taxon>
        <taxon>Fungi</taxon>
        <taxon>Dikarya</taxon>
        <taxon>Basidiomycota</taxon>
        <taxon>Pucciniomycotina</taxon>
        <taxon>Microbotryomycetes</taxon>
        <taxon>Sporidiobolales</taxon>
        <taxon>Sporidiobolaceae</taxon>
        <taxon>Rhodotorula</taxon>
    </lineage>
</organism>
<dbReference type="Pfam" id="PF00240">
    <property type="entry name" value="ubiquitin"/>
    <property type="match status" value="1"/>
</dbReference>
<dbReference type="PRINTS" id="PR00348">
    <property type="entry name" value="UBIQUITIN"/>
</dbReference>
<dbReference type="AlphaFoldDB" id="A0A2T0ABY1"/>
<dbReference type="EMBL" id="LCTV02000004">
    <property type="protein sequence ID" value="PRQ75518.1"/>
    <property type="molecule type" value="Genomic_DNA"/>
</dbReference>
<dbReference type="Gene3D" id="3.10.20.90">
    <property type="entry name" value="Phosphatidylinositol 3-kinase Catalytic Subunit, Chain A, domain 1"/>
    <property type="match status" value="1"/>
</dbReference>
<dbReference type="InterPro" id="IPR029071">
    <property type="entry name" value="Ubiquitin-like_domsf"/>
</dbReference>